<organism evidence="1 2">
    <name type="scientific">Fodinibius salsisoli</name>
    <dbReference type="NCBI Taxonomy" id="2820877"/>
    <lineage>
        <taxon>Bacteria</taxon>
        <taxon>Pseudomonadati</taxon>
        <taxon>Balneolota</taxon>
        <taxon>Balneolia</taxon>
        <taxon>Balneolales</taxon>
        <taxon>Balneolaceae</taxon>
        <taxon>Fodinibius</taxon>
    </lineage>
</organism>
<sequence length="77" mass="8552">MAVDKKFCGVRVTAHLNGTQVFSGLVEELSVYLAQGHPVDKILVHEQEHIPSIQMNYEEFVLLVGDPPFPDNVLSGF</sequence>
<dbReference type="EMBL" id="JAGGJA010000017">
    <property type="protein sequence ID" value="MCW9708827.1"/>
    <property type="molecule type" value="Genomic_DNA"/>
</dbReference>
<proteinExistence type="predicted"/>
<protein>
    <submittedName>
        <fullName evidence="1">Uncharacterized protein</fullName>
    </submittedName>
</protein>
<comment type="caution">
    <text evidence="1">The sequence shown here is derived from an EMBL/GenBank/DDBJ whole genome shotgun (WGS) entry which is preliminary data.</text>
</comment>
<keyword evidence="2" id="KW-1185">Reference proteome</keyword>
<evidence type="ECO:0000313" key="1">
    <source>
        <dbReference type="EMBL" id="MCW9708827.1"/>
    </source>
</evidence>
<evidence type="ECO:0000313" key="2">
    <source>
        <dbReference type="Proteomes" id="UP001207918"/>
    </source>
</evidence>
<gene>
    <name evidence="1" type="ORF">J6I44_18350</name>
</gene>
<dbReference type="Proteomes" id="UP001207918">
    <property type="component" value="Unassembled WGS sequence"/>
</dbReference>
<reference evidence="1 2" key="1">
    <citation type="submission" date="2021-03" db="EMBL/GenBank/DDBJ databases">
        <title>Aliifodinibius sp. nov., a new bacterium isolated from saline soil.</title>
        <authorList>
            <person name="Galisteo C."/>
            <person name="De La Haba R."/>
            <person name="Sanchez-Porro C."/>
            <person name="Ventosa A."/>
        </authorList>
    </citation>
    <scope>NUCLEOTIDE SEQUENCE [LARGE SCALE GENOMIC DNA]</scope>
    <source>
        <strain evidence="1 2">1BSP15-2V2</strain>
    </source>
</reference>
<name>A0ABT3PSL4_9BACT</name>
<accession>A0ABT3PSL4</accession>
<dbReference type="RefSeq" id="WP_265767636.1">
    <property type="nucleotide sequence ID" value="NZ_JAGGJA010000017.1"/>
</dbReference>